<protein>
    <submittedName>
        <fullName evidence="8">Globin-coupled sensor protein</fullName>
    </submittedName>
</protein>
<evidence type="ECO:0000256" key="1">
    <source>
        <dbReference type="ARBA" id="ARBA00022500"/>
    </source>
</evidence>
<comment type="similarity">
    <text evidence="2">Belongs to the methyl-accepting chemotaxis (MCP) protein family.</text>
</comment>
<dbReference type="SMART" id="SM00304">
    <property type="entry name" value="HAMP"/>
    <property type="match status" value="1"/>
</dbReference>
<dbReference type="InterPro" id="IPR051310">
    <property type="entry name" value="MCP_chemotaxis"/>
</dbReference>
<evidence type="ECO:0000259" key="6">
    <source>
        <dbReference type="PROSITE" id="PS50111"/>
    </source>
</evidence>
<feature type="domain" description="HAMP" evidence="7">
    <location>
        <begin position="184"/>
        <end position="236"/>
    </location>
</feature>
<dbReference type="SMART" id="SM00283">
    <property type="entry name" value="MA"/>
    <property type="match status" value="1"/>
</dbReference>
<evidence type="ECO:0000259" key="7">
    <source>
        <dbReference type="PROSITE" id="PS50885"/>
    </source>
</evidence>
<evidence type="ECO:0000256" key="4">
    <source>
        <dbReference type="SAM" id="Coils"/>
    </source>
</evidence>
<gene>
    <name evidence="8" type="ORF">KY465_09855</name>
</gene>
<keyword evidence="3" id="KW-0807">Transducer</keyword>
<dbReference type="PROSITE" id="PS50885">
    <property type="entry name" value="HAMP"/>
    <property type="match status" value="1"/>
</dbReference>
<dbReference type="Proteomes" id="UP001430804">
    <property type="component" value="Unassembled WGS sequence"/>
</dbReference>
<proteinExistence type="inferred from homology"/>
<organism evidence="8 9">
    <name type="scientific">Pseudohoeflea coraliihabitans</name>
    <dbReference type="NCBI Taxonomy" id="2860393"/>
    <lineage>
        <taxon>Bacteria</taxon>
        <taxon>Pseudomonadati</taxon>
        <taxon>Pseudomonadota</taxon>
        <taxon>Alphaproteobacteria</taxon>
        <taxon>Hyphomicrobiales</taxon>
        <taxon>Rhizobiaceae</taxon>
        <taxon>Pseudohoeflea</taxon>
    </lineage>
</organism>
<name>A0ABS6WNP6_9HYPH</name>
<reference evidence="8" key="1">
    <citation type="submission" date="2021-07" db="EMBL/GenBank/DDBJ databases">
        <title>Pseudohoeflea marina sp. nov. a polyhydroxyalcanoate-producing bacterium.</title>
        <authorList>
            <person name="Zheng W."/>
            <person name="Yu S."/>
            <person name="Huang Y."/>
        </authorList>
    </citation>
    <scope>NUCLEOTIDE SEQUENCE</scope>
    <source>
        <strain evidence="8">DP4N28-3</strain>
    </source>
</reference>
<accession>A0ABS6WNP6</accession>
<dbReference type="RefSeq" id="WP_219201480.1">
    <property type="nucleotide sequence ID" value="NZ_JAHWQX010000002.1"/>
</dbReference>
<feature type="domain" description="Methyl-accepting transducer" evidence="6">
    <location>
        <begin position="241"/>
        <end position="470"/>
    </location>
</feature>
<dbReference type="EMBL" id="JAHWQX010000002">
    <property type="protein sequence ID" value="MBW3097583.1"/>
    <property type="molecule type" value="Genomic_DNA"/>
</dbReference>
<dbReference type="PROSITE" id="PS50111">
    <property type="entry name" value="CHEMOTAXIS_TRANSDUC_2"/>
    <property type="match status" value="1"/>
</dbReference>
<keyword evidence="4" id="KW-0175">Coiled coil</keyword>
<keyword evidence="1" id="KW-0145">Chemotaxis</keyword>
<evidence type="ECO:0000256" key="2">
    <source>
        <dbReference type="ARBA" id="ARBA00029447"/>
    </source>
</evidence>
<dbReference type="InterPro" id="IPR003660">
    <property type="entry name" value="HAMP_dom"/>
</dbReference>
<dbReference type="InterPro" id="IPR044398">
    <property type="entry name" value="Globin-sensor_dom"/>
</dbReference>
<dbReference type="CDD" id="cd01068">
    <property type="entry name" value="globin_sensor"/>
    <property type="match status" value="1"/>
</dbReference>
<comment type="caution">
    <text evidence="8">The sequence shown here is derived from an EMBL/GenBank/DDBJ whole genome shotgun (WGS) entry which is preliminary data.</text>
</comment>
<evidence type="ECO:0000256" key="5">
    <source>
        <dbReference type="SAM" id="MobiDB-lite"/>
    </source>
</evidence>
<dbReference type="CDD" id="cd11386">
    <property type="entry name" value="MCP_signal"/>
    <property type="match status" value="1"/>
</dbReference>
<evidence type="ECO:0000256" key="3">
    <source>
        <dbReference type="PROSITE-ProRule" id="PRU00284"/>
    </source>
</evidence>
<evidence type="ECO:0000313" key="9">
    <source>
        <dbReference type="Proteomes" id="UP001430804"/>
    </source>
</evidence>
<evidence type="ECO:0000313" key="8">
    <source>
        <dbReference type="EMBL" id="MBW3097583.1"/>
    </source>
</evidence>
<sequence>MTSETTRTSAIEQRTAFLGLINTQRTRLRELKPIIARAIGPALDVFYRKIAETEHTRQFFKDQEHISSAKERQAGHWTHLSEGKFDAEYVEGVTTIGKVHARIGLEPRWYIGGYGLIVEQLIHAVVKERWPSAFRRRKAEDVAEDVSVIVKAALLDMDYAISVYLEELAAERRRAEQARLAAAEEQTEALNQLAAVLANLADGDLETRMPSGLPGAFERMGGDYNASVENLRKSIAMVRDSAEQILSASHVLSESSGQLAKRTEQQAASVEESSAALHELAESVTATAGRTRQASDVTGETLSVAQSSGKIVGEAVSAMDAIARSSGEISKFISVIDDIAFQTNLLALNAGVEAARAGEAGRGFAVVAQEVRELAQRSAGAAKEIKKIIADSSAQVKTGVDLVSQSGSSLEDIVKRVEDLNAIIAGIAGATSEQSAGLSQVSAAISEMDTLTQSNATMVDDTSGHITRMVGEVERMSEALRGLRTRVVDRDCTRPATSDRRGNGRLVDLDSRKQVA</sequence>
<dbReference type="PANTHER" id="PTHR43531">
    <property type="entry name" value="PROTEIN ICFG"/>
    <property type="match status" value="1"/>
</dbReference>
<dbReference type="InterPro" id="IPR039379">
    <property type="entry name" value="Protoglobin_sensor_dom"/>
</dbReference>
<dbReference type="InterPro" id="IPR004089">
    <property type="entry name" value="MCPsignal_dom"/>
</dbReference>
<keyword evidence="9" id="KW-1185">Reference proteome</keyword>
<dbReference type="Pfam" id="PF11563">
    <property type="entry name" value="Protoglobin"/>
    <property type="match status" value="1"/>
</dbReference>
<dbReference type="Pfam" id="PF00015">
    <property type="entry name" value="MCPsignal"/>
    <property type="match status" value="1"/>
</dbReference>
<feature type="region of interest" description="Disordered" evidence="5">
    <location>
        <begin position="493"/>
        <end position="516"/>
    </location>
</feature>
<dbReference type="PANTHER" id="PTHR43531:SF11">
    <property type="entry name" value="METHYL-ACCEPTING CHEMOTAXIS PROTEIN 3"/>
    <property type="match status" value="1"/>
</dbReference>
<feature type="coiled-coil region" evidence="4">
    <location>
        <begin position="165"/>
        <end position="200"/>
    </location>
</feature>